<evidence type="ECO:0000259" key="1">
    <source>
        <dbReference type="SMART" id="SM00244"/>
    </source>
</evidence>
<dbReference type="Proteomes" id="UP000694240">
    <property type="component" value="Chromosome 6"/>
</dbReference>
<dbReference type="InterPro" id="IPR001107">
    <property type="entry name" value="Band_7"/>
</dbReference>
<reference evidence="2 3" key="1">
    <citation type="submission" date="2020-12" db="EMBL/GenBank/DDBJ databases">
        <title>Concerted genomic and epigenomic changes stabilize Arabidopsis allopolyploids.</title>
        <authorList>
            <person name="Chen Z."/>
        </authorList>
    </citation>
    <scope>NUCLEOTIDE SEQUENCE [LARGE SCALE GENOMIC DNA]</scope>
    <source>
        <strain evidence="2">Allo738</strain>
        <tissue evidence="2">Leaf</tissue>
    </source>
</reference>
<dbReference type="PANTHER" id="PTHR43327:SF10">
    <property type="entry name" value="STOMATIN-LIKE PROTEIN 2, MITOCHONDRIAL"/>
    <property type="match status" value="1"/>
</dbReference>
<evidence type="ECO:0000313" key="2">
    <source>
        <dbReference type="EMBL" id="KAG7590963.1"/>
    </source>
</evidence>
<proteinExistence type="predicted"/>
<accession>A0A8T2BZ81</accession>
<name>A0A8T2BZ81_9BRAS</name>
<evidence type="ECO:0000313" key="3">
    <source>
        <dbReference type="Proteomes" id="UP000694240"/>
    </source>
</evidence>
<sequence length="211" mass="23639">MLKNPSKNVVSTFSAGILEPFFARMAKFFGCIQIGEYTRAISEKRGKFHKELKPGCHCLPWFCGYQIVGRVSMKTHYVVVRCDSKTKDNVFVTVVASIHYGVLDVPDKNNAKKAFYVHSDPKSLIEAHSFSAVKTAISSYTFDQLFVKKDDLAVTVNKKLTENISADYGFGNFQTLILDIAPDEYAKRIIRLTNAAPKIAVSLTRATFHSE</sequence>
<dbReference type="SMART" id="SM00244">
    <property type="entry name" value="PHB"/>
    <property type="match status" value="1"/>
</dbReference>
<dbReference type="EMBL" id="JAEFBK010000006">
    <property type="protein sequence ID" value="KAG7590963.1"/>
    <property type="molecule type" value="Genomic_DNA"/>
</dbReference>
<organism evidence="2 3">
    <name type="scientific">Arabidopsis thaliana x Arabidopsis arenosa</name>
    <dbReference type="NCBI Taxonomy" id="1240361"/>
    <lineage>
        <taxon>Eukaryota</taxon>
        <taxon>Viridiplantae</taxon>
        <taxon>Streptophyta</taxon>
        <taxon>Embryophyta</taxon>
        <taxon>Tracheophyta</taxon>
        <taxon>Spermatophyta</taxon>
        <taxon>Magnoliopsida</taxon>
        <taxon>eudicotyledons</taxon>
        <taxon>Gunneridae</taxon>
        <taxon>Pentapetalae</taxon>
        <taxon>rosids</taxon>
        <taxon>malvids</taxon>
        <taxon>Brassicales</taxon>
        <taxon>Brassicaceae</taxon>
        <taxon>Camelineae</taxon>
        <taxon>Arabidopsis</taxon>
    </lineage>
</organism>
<gene>
    <name evidence="2" type="ORF">ISN45_Aa01g000460</name>
</gene>
<dbReference type="Pfam" id="PF01145">
    <property type="entry name" value="Band_7"/>
    <property type="match status" value="1"/>
</dbReference>
<protein>
    <submittedName>
        <fullName evidence="2">Band 7 domain</fullName>
    </submittedName>
</protein>
<feature type="domain" description="Band 7" evidence="1">
    <location>
        <begin position="29"/>
        <end position="194"/>
    </location>
</feature>
<dbReference type="PANTHER" id="PTHR43327">
    <property type="entry name" value="STOMATIN-LIKE PROTEIN 2, MITOCHONDRIAL"/>
    <property type="match status" value="1"/>
</dbReference>
<dbReference type="AlphaFoldDB" id="A0A8T2BZ81"/>
<keyword evidence="3" id="KW-1185">Reference proteome</keyword>
<dbReference type="InterPro" id="IPR050710">
    <property type="entry name" value="Band7/mec-2_domain"/>
</dbReference>
<comment type="caution">
    <text evidence="2">The sequence shown here is derived from an EMBL/GenBank/DDBJ whole genome shotgun (WGS) entry which is preliminary data.</text>
</comment>